<evidence type="ECO:0000256" key="1">
    <source>
        <dbReference type="ARBA" id="ARBA00023015"/>
    </source>
</evidence>
<protein>
    <submittedName>
        <fullName evidence="6">AcrR family transcriptional regulator</fullName>
    </submittedName>
</protein>
<feature type="domain" description="HTH tetR-type" evidence="5">
    <location>
        <begin position="10"/>
        <end position="70"/>
    </location>
</feature>
<dbReference type="Proteomes" id="UP000580861">
    <property type="component" value="Unassembled WGS sequence"/>
</dbReference>
<name>A0A841BFS9_9PSEU</name>
<evidence type="ECO:0000256" key="4">
    <source>
        <dbReference type="PROSITE-ProRule" id="PRU00335"/>
    </source>
</evidence>
<gene>
    <name evidence="6" type="ORF">HDA45_007441</name>
</gene>
<keyword evidence="3" id="KW-0804">Transcription</keyword>
<evidence type="ECO:0000313" key="7">
    <source>
        <dbReference type="Proteomes" id="UP000580861"/>
    </source>
</evidence>
<evidence type="ECO:0000259" key="5">
    <source>
        <dbReference type="PROSITE" id="PS50977"/>
    </source>
</evidence>
<accession>A0A841BFS9</accession>
<sequence>MVVKRSYHHGDLRRALVLAAREILVERGPEGVSLRGAVAKVGASTAAPYRHFRDKDALLVAVALEGHAELQASLRGCGAGTVTALGHSYLGFALENPALYRLMAGAGIGDRAAHPELAEAHRETCAVLADRVGERDDPGGFAITLWCLLHGLSTLAIDGHVERGSVVAEAERSLAFLSDGTGVS</sequence>
<keyword evidence="7" id="KW-1185">Reference proteome</keyword>
<dbReference type="Gene3D" id="1.10.357.10">
    <property type="entry name" value="Tetracycline Repressor, domain 2"/>
    <property type="match status" value="1"/>
</dbReference>
<dbReference type="PANTHER" id="PTHR30055:SF220">
    <property type="entry name" value="TETR-FAMILY REGULATORY PROTEIN"/>
    <property type="match status" value="1"/>
</dbReference>
<dbReference type="InterPro" id="IPR009057">
    <property type="entry name" value="Homeodomain-like_sf"/>
</dbReference>
<dbReference type="AlphaFoldDB" id="A0A841BFS9"/>
<dbReference type="GO" id="GO:0003700">
    <property type="term" value="F:DNA-binding transcription factor activity"/>
    <property type="evidence" value="ECO:0007669"/>
    <property type="project" value="TreeGrafter"/>
</dbReference>
<dbReference type="RefSeq" id="WP_184903411.1">
    <property type="nucleotide sequence ID" value="NZ_JACHMX010000001.1"/>
</dbReference>
<keyword evidence="2 4" id="KW-0238">DNA-binding</keyword>
<feature type="DNA-binding region" description="H-T-H motif" evidence="4">
    <location>
        <begin position="33"/>
        <end position="52"/>
    </location>
</feature>
<dbReference type="EMBL" id="JACHMX010000001">
    <property type="protein sequence ID" value="MBB5857354.1"/>
    <property type="molecule type" value="Genomic_DNA"/>
</dbReference>
<dbReference type="GO" id="GO:0000976">
    <property type="term" value="F:transcription cis-regulatory region binding"/>
    <property type="evidence" value="ECO:0007669"/>
    <property type="project" value="TreeGrafter"/>
</dbReference>
<evidence type="ECO:0000313" key="6">
    <source>
        <dbReference type="EMBL" id="MBB5857354.1"/>
    </source>
</evidence>
<proteinExistence type="predicted"/>
<reference evidence="6 7" key="1">
    <citation type="submission" date="2020-08" db="EMBL/GenBank/DDBJ databases">
        <title>Sequencing the genomes of 1000 actinobacteria strains.</title>
        <authorList>
            <person name="Klenk H.-P."/>
        </authorList>
    </citation>
    <scope>NUCLEOTIDE SEQUENCE [LARGE SCALE GENOMIC DNA]</scope>
    <source>
        <strain evidence="6 7">DSM 45272</strain>
    </source>
</reference>
<organism evidence="6 7">
    <name type="scientific">Amycolatopsis umgeniensis</name>
    <dbReference type="NCBI Taxonomy" id="336628"/>
    <lineage>
        <taxon>Bacteria</taxon>
        <taxon>Bacillati</taxon>
        <taxon>Actinomycetota</taxon>
        <taxon>Actinomycetes</taxon>
        <taxon>Pseudonocardiales</taxon>
        <taxon>Pseudonocardiaceae</taxon>
        <taxon>Amycolatopsis</taxon>
    </lineage>
</organism>
<dbReference type="InterPro" id="IPR001647">
    <property type="entry name" value="HTH_TetR"/>
</dbReference>
<dbReference type="SUPFAM" id="SSF48498">
    <property type="entry name" value="Tetracyclin repressor-like, C-terminal domain"/>
    <property type="match status" value="1"/>
</dbReference>
<dbReference type="PANTHER" id="PTHR30055">
    <property type="entry name" value="HTH-TYPE TRANSCRIPTIONAL REGULATOR RUTR"/>
    <property type="match status" value="1"/>
</dbReference>
<dbReference type="InterPro" id="IPR025996">
    <property type="entry name" value="MT1864/Rv1816-like_C"/>
</dbReference>
<dbReference type="Pfam" id="PF00440">
    <property type="entry name" value="TetR_N"/>
    <property type="match status" value="1"/>
</dbReference>
<comment type="caution">
    <text evidence="6">The sequence shown here is derived from an EMBL/GenBank/DDBJ whole genome shotgun (WGS) entry which is preliminary data.</text>
</comment>
<evidence type="ECO:0000256" key="2">
    <source>
        <dbReference type="ARBA" id="ARBA00023125"/>
    </source>
</evidence>
<dbReference type="InterPro" id="IPR036271">
    <property type="entry name" value="Tet_transcr_reg_TetR-rel_C_sf"/>
</dbReference>
<dbReference type="PRINTS" id="PR00455">
    <property type="entry name" value="HTHTETR"/>
</dbReference>
<dbReference type="PROSITE" id="PS50977">
    <property type="entry name" value="HTH_TETR_2"/>
    <property type="match status" value="1"/>
</dbReference>
<dbReference type="Pfam" id="PF13305">
    <property type="entry name" value="TetR_C_33"/>
    <property type="match status" value="1"/>
</dbReference>
<keyword evidence="1" id="KW-0805">Transcription regulation</keyword>
<dbReference type="InterPro" id="IPR050109">
    <property type="entry name" value="HTH-type_TetR-like_transc_reg"/>
</dbReference>
<dbReference type="SUPFAM" id="SSF46689">
    <property type="entry name" value="Homeodomain-like"/>
    <property type="match status" value="1"/>
</dbReference>
<evidence type="ECO:0000256" key="3">
    <source>
        <dbReference type="ARBA" id="ARBA00023163"/>
    </source>
</evidence>